<dbReference type="Gramene" id="ERN10647">
    <property type="protein sequence ID" value="ERN10647"/>
    <property type="gene ID" value="AMTR_s00028p00206870"/>
</dbReference>
<dbReference type="SUPFAM" id="SSF51905">
    <property type="entry name" value="FAD/NAD(P)-binding domain"/>
    <property type="match status" value="1"/>
</dbReference>
<dbReference type="HOGENOM" id="CLU_082244_0_0_1"/>
<dbReference type="GO" id="GO:0016614">
    <property type="term" value="F:oxidoreductase activity, acting on CH-OH group of donors"/>
    <property type="evidence" value="ECO:0007669"/>
    <property type="project" value="InterPro"/>
</dbReference>
<dbReference type="PANTHER" id="PTHR45968">
    <property type="entry name" value="OSJNBA0019K04.7 PROTEIN"/>
    <property type="match status" value="1"/>
</dbReference>
<dbReference type="GO" id="GO:0050660">
    <property type="term" value="F:flavin adenine dinucleotide binding"/>
    <property type="evidence" value="ECO:0007669"/>
    <property type="project" value="InterPro"/>
</dbReference>
<evidence type="ECO:0000313" key="2">
    <source>
        <dbReference type="EMBL" id="ERN10647.1"/>
    </source>
</evidence>
<dbReference type="PANTHER" id="PTHR45968:SF2">
    <property type="entry name" value="(R)-MANDELONITRILE LYASE-LIKE"/>
    <property type="match status" value="1"/>
</dbReference>
<dbReference type="Pfam" id="PF00732">
    <property type="entry name" value="GMC_oxred_N"/>
    <property type="match status" value="1"/>
</dbReference>
<dbReference type="Gene3D" id="3.50.50.60">
    <property type="entry name" value="FAD/NAD(P)-binding domain"/>
    <property type="match status" value="1"/>
</dbReference>
<dbReference type="STRING" id="13333.W1PKV9"/>
<dbReference type="Gene3D" id="3.30.410.40">
    <property type="match status" value="1"/>
</dbReference>
<dbReference type="EMBL" id="KI392812">
    <property type="protein sequence ID" value="ERN10647.1"/>
    <property type="molecule type" value="Genomic_DNA"/>
</dbReference>
<gene>
    <name evidence="2" type="ORF">AMTR_s00028p00206870</name>
</gene>
<evidence type="ECO:0000313" key="3">
    <source>
        <dbReference type="Proteomes" id="UP000017836"/>
    </source>
</evidence>
<name>W1PKV9_AMBTC</name>
<feature type="domain" description="Glucose-methanol-choline oxidoreductase N-terminal" evidence="1">
    <location>
        <begin position="6"/>
        <end position="54"/>
    </location>
</feature>
<proteinExistence type="predicted"/>
<evidence type="ECO:0000259" key="1">
    <source>
        <dbReference type="Pfam" id="PF00732"/>
    </source>
</evidence>
<organism evidence="2 3">
    <name type="scientific">Amborella trichopoda</name>
    <dbReference type="NCBI Taxonomy" id="13333"/>
    <lineage>
        <taxon>Eukaryota</taxon>
        <taxon>Viridiplantae</taxon>
        <taxon>Streptophyta</taxon>
        <taxon>Embryophyta</taxon>
        <taxon>Tracheophyta</taxon>
        <taxon>Spermatophyta</taxon>
        <taxon>Magnoliopsida</taxon>
        <taxon>Amborellales</taxon>
        <taxon>Amborellaceae</taxon>
        <taxon>Amborella</taxon>
    </lineage>
</organism>
<reference evidence="3" key="1">
    <citation type="journal article" date="2013" name="Science">
        <title>The Amborella genome and the evolution of flowering plants.</title>
        <authorList>
            <consortium name="Amborella Genome Project"/>
        </authorList>
    </citation>
    <scope>NUCLEOTIDE SEQUENCE [LARGE SCALE GENOMIC DNA]</scope>
</reference>
<dbReference type="InterPro" id="IPR051871">
    <property type="entry name" value="GMC_Oxidoreductase-Related"/>
</dbReference>
<accession>W1PKV9</accession>
<dbReference type="InterPro" id="IPR000172">
    <property type="entry name" value="GMC_OxRdtase_N"/>
</dbReference>
<dbReference type="eggNOG" id="KOG1238">
    <property type="taxonomic scope" value="Eukaryota"/>
</dbReference>
<protein>
    <recommendedName>
        <fullName evidence="1">Glucose-methanol-choline oxidoreductase N-terminal domain-containing protein</fullName>
    </recommendedName>
</protein>
<dbReference type="AlphaFoldDB" id="W1PKV9"/>
<sequence length="171" mass="18817">MLRPRGEVILSAGAIDSPQLLMLGGIGPNHSLIRWGIPVAHHLPAVGNAMHDNPRNALSFVCPVCLPLSLTTNVFPEAASNFLPFTPRSCSSFLSPRYSSIPLNIACDMAKIPAPCRAVEGVRLVARVLRTNAMDRFKFPKQHFGEREFWYLDDVRFPANVSNDDAVGEFC</sequence>
<dbReference type="InterPro" id="IPR036188">
    <property type="entry name" value="FAD/NAD-bd_sf"/>
</dbReference>
<keyword evidence="3" id="KW-1185">Reference proteome</keyword>
<dbReference type="Proteomes" id="UP000017836">
    <property type="component" value="Unassembled WGS sequence"/>
</dbReference>